<accession>A0AA96V0A9</accession>
<name>A0AA96V0A9_9EURY</name>
<reference evidence="1 2" key="1">
    <citation type="submission" date="2023-07" db="EMBL/GenBank/DDBJ databases">
        <title>Closed genoem sequence of Methanomicrococcus sp. Hf6.</title>
        <authorList>
            <person name="Poehlein A."/>
            <person name="Protasov E."/>
            <person name="Platt K."/>
            <person name="Reeh H."/>
            <person name="Daniel R."/>
            <person name="Brune A."/>
        </authorList>
    </citation>
    <scope>NUCLEOTIDE SEQUENCE [LARGE SCALE GENOMIC DNA]</scope>
    <source>
        <strain evidence="1 2">Hf6</strain>
    </source>
</reference>
<organism evidence="1 2">
    <name type="scientific">Methanimicrococcus hongohii</name>
    <dbReference type="NCBI Taxonomy" id="3028295"/>
    <lineage>
        <taxon>Archaea</taxon>
        <taxon>Methanobacteriati</taxon>
        <taxon>Methanobacteriota</taxon>
        <taxon>Stenosarchaea group</taxon>
        <taxon>Methanomicrobia</taxon>
        <taxon>Methanosarcinales</taxon>
        <taxon>Methanosarcinaceae</taxon>
        <taxon>Methanimicrococcus</taxon>
    </lineage>
</organism>
<protein>
    <submittedName>
        <fullName evidence="1">Uncharacterized protein</fullName>
    </submittedName>
</protein>
<gene>
    <name evidence="1" type="ORF">MmiHf6_13210</name>
</gene>
<dbReference type="EMBL" id="CP131059">
    <property type="protein sequence ID" value="WNY23996.1"/>
    <property type="molecule type" value="Genomic_DNA"/>
</dbReference>
<keyword evidence="2" id="KW-1185">Reference proteome</keyword>
<dbReference type="RefSeq" id="WP_316557168.1">
    <property type="nucleotide sequence ID" value="NZ_CP131059.1"/>
</dbReference>
<evidence type="ECO:0000313" key="1">
    <source>
        <dbReference type="EMBL" id="WNY23996.1"/>
    </source>
</evidence>
<dbReference type="KEGG" id="mehf:MmiHf6_13210"/>
<sequence>MADSFPYETRNQKQFSFLAVFGACQACKSVTVFSCCQLPAEPARLQLSLNVAAARRSLLPRASAHFNHNPFASRTCRRDLTVSVAAAVAVCTAARRARTASFFIKYLKFVPQFYFIFQQNRDHAFDFRIEAANIKKINSLKKCVKREKRLTTKR</sequence>
<evidence type="ECO:0000313" key="2">
    <source>
        <dbReference type="Proteomes" id="UP001302978"/>
    </source>
</evidence>
<dbReference type="AlphaFoldDB" id="A0AA96V0A9"/>
<dbReference type="Proteomes" id="UP001302978">
    <property type="component" value="Chromosome"/>
</dbReference>
<dbReference type="GeneID" id="85195906"/>
<proteinExistence type="predicted"/>